<accession>A0ABU9GF44</accession>
<reference evidence="1 2" key="1">
    <citation type="submission" date="2024-02" db="EMBL/GenBank/DDBJ databases">
        <title>Bacteria isolated from the canopy kelp, Nereocystis luetkeana.</title>
        <authorList>
            <person name="Pfister C.A."/>
            <person name="Younker I.T."/>
            <person name="Light S.H."/>
        </authorList>
    </citation>
    <scope>NUCLEOTIDE SEQUENCE [LARGE SCALE GENOMIC DNA]</scope>
    <source>
        <strain evidence="1 2">TI.5.07</strain>
    </source>
</reference>
<dbReference type="RefSeq" id="WP_084208888.1">
    <property type="nucleotide sequence ID" value="NZ_BJOH01000043.1"/>
</dbReference>
<protein>
    <submittedName>
        <fullName evidence="1">Uncharacterized protein</fullName>
    </submittedName>
</protein>
<name>A0ABU9GF44_COBMA</name>
<dbReference type="EMBL" id="JBAKAP010000005">
    <property type="protein sequence ID" value="MEL0616350.1"/>
    <property type="molecule type" value="Genomic_DNA"/>
</dbReference>
<keyword evidence="2" id="KW-1185">Reference proteome</keyword>
<dbReference type="GeneID" id="43178284"/>
<gene>
    <name evidence="1" type="ORF">V6243_05850</name>
</gene>
<proteinExistence type="predicted"/>
<comment type="caution">
    <text evidence="1">The sequence shown here is derived from an EMBL/GenBank/DDBJ whole genome shotgun (WGS) entry which is preliminary data.</text>
</comment>
<organism evidence="1 2">
    <name type="scientific">Cobetia marina</name>
    <name type="common">Deleya marina</name>
    <dbReference type="NCBI Taxonomy" id="28258"/>
    <lineage>
        <taxon>Bacteria</taxon>
        <taxon>Pseudomonadati</taxon>
        <taxon>Pseudomonadota</taxon>
        <taxon>Gammaproteobacteria</taxon>
        <taxon>Oceanospirillales</taxon>
        <taxon>Halomonadaceae</taxon>
        <taxon>Cobetia</taxon>
    </lineage>
</organism>
<sequence length="249" mass="28209">MDSSFDIEAFIRQRKQTRVVSDLLYENASDYLTTLGALIRPQMIFGEYLQGAPRGSGREAQHAFKEFTALYDSTANAEPFRLLQELDVPLELLSTAPRLYPHEYDVRLESTGKVIRVTSPTRWVVGFDGFSLQRFRHIIKDPNRSTAELLRYVVHYLMLFYCVNRAPGLGRLLLGLRFPVSFEKLGEFGSMPFCVVGSPITSHLPEQDTILRSTEIAGNDTFEELIDVADIESMDDAVKQRLLRAIAAV</sequence>
<evidence type="ECO:0000313" key="2">
    <source>
        <dbReference type="Proteomes" id="UP001378242"/>
    </source>
</evidence>
<evidence type="ECO:0000313" key="1">
    <source>
        <dbReference type="EMBL" id="MEL0616350.1"/>
    </source>
</evidence>
<dbReference type="Proteomes" id="UP001378242">
    <property type="component" value="Unassembled WGS sequence"/>
</dbReference>